<reference evidence="2" key="1">
    <citation type="submission" date="2020-06" db="EMBL/GenBank/DDBJ databases">
        <authorList>
            <person name="Li T."/>
            <person name="Hu X."/>
            <person name="Zhang T."/>
            <person name="Song X."/>
            <person name="Zhang H."/>
            <person name="Dai N."/>
            <person name="Sheng W."/>
            <person name="Hou X."/>
            <person name="Wei L."/>
        </authorList>
    </citation>
    <scope>NUCLEOTIDE SEQUENCE</scope>
    <source>
        <strain evidence="2">3651</strain>
        <tissue evidence="2">Leaf</tissue>
    </source>
</reference>
<feature type="compositionally biased region" description="Polar residues" evidence="1">
    <location>
        <begin position="202"/>
        <end position="218"/>
    </location>
</feature>
<gene>
    <name evidence="2" type="ORF">Salat_1547700</name>
</gene>
<reference evidence="2" key="2">
    <citation type="journal article" date="2024" name="Plant">
        <title>Genomic evolution and insights into agronomic trait innovations of Sesamum species.</title>
        <authorList>
            <person name="Miao H."/>
            <person name="Wang L."/>
            <person name="Qu L."/>
            <person name="Liu H."/>
            <person name="Sun Y."/>
            <person name="Le M."/>
            <person name="Wang Q."/>
            <person name="Wei S."/>
            <person name="Zheng Y."/>
            <person name="Lin W."/>
            <person name="Duan Y."/>
            <person name="Cao H."/>
            <person name="Xiong S."/>
            <person name="Wang X."/>
            <person name="Wei L."/>
            <person name="Li C."/>
            <person name="Ma Q."/>
            <person name="Ju M."/>
            <person name="Zhao R."/>
            <person name="Li G."/>
            <person name="Mu C."/>
            <person name="Tian Q."/>
            <person name="Mei H."/>
            <person name="Zhang T."/>
            <person name="Gao T."/>
            <person name="Zhang H."/>
        </authorList>
    </citation>
    <scope>NUCLEOTIDE SEQUENCE</scope>
    <source>
        <strain evidence="2">3651</strain>
    </source>
</reference>
<feature type="compositionally biased region" description="Polar residues" evidence="1">
    <location>
        <begin position="57"/>
        <end position="79"/>
    </location>
</feature>
<feature type="compositionally biased region" description="Polar residues" evidence="1">
    <location>
        <begin position="115"/>
        <end position="128"/>
    </location>
</feature>
<feature type="compositionally biased region" description="Basic residues" evidence="1">
    <location>
        <begin position="1"/>
        <end position="11"/>
    </location>
</feature>
<feature type="region of interest" description="Disordered" evidence="1">
    <location>
        <begin position="195"/>
        <end position="227"/>
    </location>
</feature>
<protein>
    <submittedName>
        <fullName evidence="2">Uncharacterized protein</fullName>
    </submittedName>
</protein>
<proteinExistence type="predicted"/>
<comment type="caution">
    <text evidence="2">The sequence shown here is derived from an EMBL/GenBank/DDBJ whole genome shotgun (WGS) entry which is preliminary data.</text>
</comment>
<evidence type="ECO:0000313" key="2">
    <source>
        <dbReference type="EMBL" id="KAK4427787.1"/>
    </source>
</evidence>
<dbReference type="AlphaFoldDB" id="A0AAE2CMM6"/>
<feature type="compositionally biased region" description="Low complexity" evidence="1">
    <location>
        <begin position="27"/>
        <end position="39"/>
    </location>
</feature>
<name>A0AAE2CMM6_9LAMI</name>
<dbReference type="Proteomes" id="UP001293254">
    <property type="component" value="Unassembled WGS sequence"/>
</dbReference>
<organism evidence="2 3">
    <name type="scientific">Sesamum alatum</name>
    <dbReference type="NCBI Taxonomy" id="300844"/>
    <lineage>
        <taxon>Eukaryota</taxon>
        <taxon>Viridiplantae</taxon>
        <taxon>Streptophyta</taxon>
        <taxon>Embryophyta</taxon>
        <taxon>Tracheophyta</taxon>
        <taxon>Spermatophyta</taxon>
        <taxon>Magnoliopsida</taxon>
        <taxon>eudicotyledons</taxon>
        <taxon>Gunneridae</taxon>
        <taxon>Pentapetalae</taxon>
        <taxon>asterids</taxon>
        <taxon>lamiids</taxon>
        <taxon>Lamiales</taxon>
        <taxon>Pedaliaceae</taxon>
        <taxon>Sesamum</taxon>
    </lineage>
</organism>
<dbReference type="EMBL" id="JACGWO010000005">
    <property type="protein sequence ID" value="KAK4427787.1"/>
    <property type="molecule type" value="Genomic_DNA"/>
</dbReference>
<keyword evidence="3" id="KW-1185">Reference proteome</keyword>
<evidence type="ECO:0000256" key="1">
    <source>
        <dbReference type="SAM" id="MobiDB-lite"/>
    </source>
</evidence>
<evidence type="ECO:0000313" key="3">
    <source>
        <dbReference type="Proteomes" id="UP001293254"/>
    </source>
</evidence>
<sequence length="227" mass="25709">MVRSRARRKTLARNDNADFRQNTPIDSQQNLSNQNPSSNKLYRKPESIKQKWIARPTPTNTPSQIPNTNTNTFSILQHTSADETLEEENRRDRVEREIPQENSQEHSHSTESQKQDFTWVSKNQSSCSESEKQPSTDLHPVIQTKSTDGSIKSDYMLPGKFSSTLLTDEMEINATYTPTSPTKPNTSPKKKVLEFPTADAGSGSSKLWIQSDTQPHSHSTLELHVEN</sequence>
<feature type="region of interest" description="Disordered" evidence="1">
    <location>
        <begin position="1"/>
        <end position="142"/>
    </location>
</feature>
<accession>A0AAE2CMM6</accession>
<feature type="compositionally biased region" description="Basic and acidic residues" evidence="1">
    <location>
        <begin position="87"/>
        <end position="114"/>
    </location>
</feature>